<sequence length="154" mass="17985">MTYRTTYKDFYSQYGMETKEYKHELYLYGRRPSAIYALDELQREDERSANMIADLEAMVDCLKQHRQAIAARYQELATAPTVPVITLKRTNTYNGIQYTLTEYRQYLDGTRTELRHTTYSGKERHKAIAAFNAAVKAHPGITAEMDIAKGRWER</sequence>
<name>A0A8S5SF40_9CAUD</name>
<accession>A0A8S5SF40</accession>
<reference evidence="1" key="1">
    <citation type="journal article" date="2021" name="Proc. Natl. Acad. Sci. U.S.A.">
        <title>A Catalog of Tens of Thousands of Viruses from Human Metagenomes Reveals Hidden Associations with Chronic Diseases.</title>
        <authorList>
            <person name="Tisza M.J."/>
            <person name="Buck C.B."/>
        </authorList>
    </citation>
    <scope>NUCLEOTIDE SEQUENCE</scope>
    <source>
        <strain evidence="1">Ctuev19</strain>
    </source>
</reference>
<dbReference type="EMBL" id="BK032585">
    <property type="protein sequence ID" value="DAF49625.1"/>
    <property type="molecule type" value="Genomic_DNA"/>
</dbReference>
<evidence type="ECO:0000313" key="1">
    <source>
        <dbReference type="EMBL" id="DAF49625.1"/>
    </source>
</evidence>
<proteinExistence type="predicted"/>
<organism evidence="1">
    <name type="scientific">Myoviridae sp. ctuev19</name>
    <dbReference type="NCBI Taxonomy" id="2827716"/>
    <lineage>
        <taxon>Viruses</taxon>
        <taxon>Duplodnaviria</taxon>
        <taxon>Heunggongvirae</taxon>
        <taxon>Uroviricota</taxon>
        <taxon>Caudoviricetes</taxon>
    </lineage>
</organism>
<protein>
    <submittedName>
        <fullName evidence="1">Uncharacterized protein</fullName>
    </submittedName>
</protein>